<reference evidence="3 4" key="1">
    <citation type="submission" date="2015-11" db="EMBL/GenBank/DDBJ databases">
        <title>Draft genome sequences of new species of the genus Lactobacillus isolated from orchardgrass silage.</title>
        <authorList>
            <person name="Tohno M."/>
            <person name="Tanizawa Y."/>
            <person name="Arita M."/>
        </authorList>
    </citation>
    <scope>NUCLEOTIDE SEQUENCE [LARGE SCALE GENOMIC DNA]</scope>
    <source>
        <strain evidence="3 4">IWT30</strain>
    </source>
</reference>
<dbReference type="Gene3D" id="3.40.50.10490">
    <property type="entry name" value="Glucose-6-phosphate isomerase like protein, domain 1"/>
    <property type="match status" value="1"/>
</dbReference>
<dbReference type="SUPFAM" id="SSF53697">
    <property type="entry name" value="SIS domain"/>
    <property type="match status" value="1"/>
</dbReference>
<dbReference type="EC" id="3.5.-.-" evidence="1"/>
<evidence type="ECO:0000313" key="3">
    <source>
        <dbReference type="EMBL" id="GAW98941.1"/>
    </source>
</evidence>
<feature type="domain" description="SIS" evidence="2">
    <location>
        <begin position="13"/>
        <end position="154"/>
    </location>
</feature>
<accession>A0A1Z5IBG3</accession>
<keyword evidence="4" id="KW-1185">Reference proteome</keyword>
<name>A0A1Z5IBG3_9LACO</name>
<dbReference type="Gene3D" id="1.10.10.2240">
    <property type="match status" value="1"/>
</dbReference>
<dbReference type="RefSeq" id="WP_089108755.1">
    <property type="nucleotide sequence ID" value="NZ_BCMF01000004.1"/>
</dbReference>
<dbReference type="GO" id="GO:0016787">
    <property type="term" value="F:hydrolase activity"/>
    <property type="evidence" value="ECO:0007669"/>
    <property type="project" value="UniProtKB-KW"/>
</dbReference>
<dbReference type="PANTHER" id="PTHR10937:SF14">
    <property type="entry name" value="FRUCTOSELYSINE 6-PHOSPHATE DEGLYCASE"/>
    <property type="match status" value="1"/>
</dbReference>
<dbReference type="OrthoDB" id="9782098at2"/>
<proteinExistence type="predicted"/>
<dbReference type="InterPro" id="IPR046348">
    <property type="entry name" value="SIS_dom_sf"/>
</dbReference>
<dbReference type="Gene3D" id="3.40.50.12570">
    <property type="match status" value="1"/>
</dbReference>
<organism evidence="3 4">
    <name type="scientific">Secundilactobacillus mixtipabuli</name>
    <dbReference type="NCBI Taxonomy" id="1435342"/>
    <lineage>
        <taxon>Bacteria</taxon>
        <taxon>Bacillati</taxon>
        <taxon>Bacillota</taxon>
        <taxon>Bacilli</taxon>
        <taxon>Lactobacillales</taxon>
        <taxon>Lactobacillaceae</taxon>
        <taxon>Secundilactobacillus</taxon>
    </lineage>
</organism>
<keyword evidence="1" id="KW-0119">Carbohydrate metabolism</keyword>
<gene>
    <name evidence="3" type="primary">frlB</name>
    <name evidence="3" type="ORF">IWT30_00901</name>
</gene>
<comment type="function">
    <text evidence="1">Catalyzes the conversion of a range of fructosamine 6-phosphates to glucose 6-phosphate and a free amino acid.</text>
</comment>
<dbReference type="GO" id="GO:0097367">
    <property type="term" value="F:carbohydrate derivative binding"/>
    <property type="evidence" value="ECO:0007669"/>
    <property type="project" value="InterPro"/>
</dbReference>
<evidence type="ECO:0000256" key="1">
    <source>
        <dbReference type="PIRNR" id="PIRNR009290"/>
    </source>
</evidence>
<sequence>MEQETSLDEIKKVVNKITEKRDVRNLVFIGCGASYSELFAAYYYVKQNAETFKTDLIQANEFNYAAPAYFGEHSVAVVASLGGTTKESIEAVGNAKKRGAFVLTLTYKPDSPLTKNADFVLQHKFFESYATKASKQKVLLTFAVELLHHVENTKNYDAMIQGLSVVDTIANQAADGADEDAEKFAQSYKDEPHIFTLASGANQGVAYSTGNFIFMEMQWIKGTVLDSAELFHGPFELAVKDAPFLLFMNDGRTRHLDSRALEFLQRFDTKYTVIDAKDYWLDSQIDGSVVDYFDPMVLTAVMRKFAEHLADARNHPLSKRRYMWKLENY</sequence>
<evidence type="ECO:0000313" key="4">
    <source>
        <dbReference type="Proteomes" id="UP000198374"/>
    </source>
</evidence>
<dbReference type="InterPro" id="IPR024713">
    <property type="entry name" value="Fructosamine_deglycase_FrlB"/>
</dbReference>
<dbReference type="InterPro" id="IPR035488">
    <property type="entry name" value="FrlB_SIS"/>
</dbReference>
<dbReference type="GO" id="GO:0006047">
    <property type="term" value="P:UDP-N-acetylglucosamine metabolic process"/>
    <property type="evidence" value="ECO:0007669"/>
    <property type="project" value="TreeGrafter"/>
</dbReference>
<dbReference type="CDD" id="cd05710">
    <property type="entry name" value="SIS_1"/>
    <property type="match status" value="1"/>
</dbReference>
<protein>
    <recommendedName>
        <fullName evidence="1">Fructosamine deglycase</fullName>
        <ecNumber evidence="1">3.5.-.-</ecNumber>
    </recommendedName>
</protein>
<dbReference type="PIRSF" id="PIRSF009290">
    <property type="entry name" value="FrlB"/>
    <property type="match status" value="1"/>
</dbReference>
<evidence type="ECO:0000259" key="2">
    <source>
        <dbReference type="PROSITE" id="PS51464"/>
    </source>
</evidence>
<dbReference type="PROSITE" id="PS51464">
    <property type="entry name" value="SIS"/>
    <property type="match status" value="1"/>
</dbReference>
<dbReference type="AlphaFoldDB" id="A0A1Z5IBG3"/>
<keyword evidence="1" id="KW-0378">Hydrolase</keyword>
<comment type="caution">
    <text evidence="3">The sequence shown here is derived from an EMBL/GenBank/DDBJ whole genome shotgun (WGS) entry which is preliminary data.</text>
</comment>
<dbReference type="InterPro" id="IPR001347">
    <property type="entry name" value="SIS_dom"/>
</dbReference>
<dbReference type="PANTHER" id="PTHR10937">
    <property type="entry name" value="GLUCOSAMINE--FRUCTOSE-6-PHOSPHATE AMINOTRANSFERASE, ISOMERIZING"/>
    <property type="match status" value="1"/>
</dbReference>
<dbReference type="GO" id="GO:0004360">
    <property type="term" value="F:glutamine-fructose-6-phosphate transaminase (isomerizing) activity"/>
    <property type="evidence" value="ECO:0007669"/>
    <property type="project" value="TreeGrafter"/>
</dbReference>
<dbReference type="GO" id="GO:0006002">
    <property type="term" value="P:fructose 6-phosphate metabolic process"/>
    <property type="evidence" value="ECO:0007669"/>
    <property type="project" value="TreeGrafter"/>
</dbReference>
<dbReference type="InterPro" id="IPR035490">
    <property type="entry name" value="GlmS/FrlB_SIS"/>
</dbReference>
<dbReference type="GO" id="GO:0006487">
    <property type="term" value="P:protein N-linked glycosylation"/>
    <property type="evidence" value="ECO:0007669"/>
    <property type="project" value="TreeGrafter"/>
</dbReference>
<dbReference type="CDD" id="cd05009">
    <property type="entry name" value="SIS_GlmS_GlmD_2"/>
    <property type="match status" value="1"/>
</dbReference>
<dbReference type="Pfam" id="PF01380">
    <property type="entry name" value="SIS"/>
    <property type="match status" value="1"/>
</dbReference>
<dbReference type="Proteomes" id="UP000198374">
    <property type="component" value="Unassembled WGS sequence"/>
</dbReference>
<dbReference type="EMBL" id="BCMF01000004">
    <property type="protein sequence ID" value="GAW98941.1"/>
    <property type="molecule type" value="Genomic_DNA"/>
</dbReference>
<comment type="subunit">
    <text evidence="1">Homooctamer.</text>
</comment>